<dbReference type="AlphaFoldDB" id="A0A4S4JW28"/>
<evidence type="ECO:0000313" key="2">
    <source>
        <dbReference type="Proteomes" id="UP000297014"/>
    </source>
</evidence>
<dbReference type="Proteomes" id="UP000297014">
    <property type="component" value="Unassembled WGS sequence"/>
</dbReference>
<proteinExistence type="predicted"/>
<dbReference type="RefSeq" id="WP_235213106.1">
    <property type="nucleotide sequence ID" value="NZ_ALPT02000034.1"/>
</dbReference>
<accession>A0A4S4JW28</accession>
<organism evidence="1 2">
    <name type="scientific">Alkalihalobacillus alcalophilus ATCC 27647 = CGMCC 1.3604</name>
    <dbReference type="NCBI Taxonomy" id="1218173"/>
    <lineage>
        <taxon>Bacteria</taxon>
        <taxon>Bacillati</taxon>
        <taxon>Bacillota</taxon>
        <taxon>Bacilli</taxon>
        <taxon>Bacillales</taxon>
        <taxon>Bacillaceae</taxon>
        <taxon>Alkalihalobacillus</taxon>
    </lineage>
</organism>
<protein>
    <submittedName>
        <fullName evidence="1">Uncharacterized protein</fullName>
    </submittedName>
</protein>
<comment type="caution">
    <text evidence="1">The sequence shown here is derived from an EMBL/GenBank/DDBJ whole genome shotgun (WGS) entry which is preliminary data.</text>
</comment>
<sequence length="58" mass="6780">MIRLVGMGEAYKGEKKGKMETVKERGRCSTVMALRRKRRKKVEGIAVYTCPRLYKEMK</sequence>
<reference evidence="1 2" key="1">
    <citation type="submission" date="2014-01" db="EMBL/GenBank/DDBJ databases">
        <title>Draft genome sequencing of Bacillus alcalophilus CGMCC 1.3604.</title>
        <authorList>
            <person name="Yang J."/>
            <person name="Diao L."/>
            <person name="Yang S."/>
        </authorList>
    </citation>
    <scope>NUCLEOTIDE SEQUENCE [LARGE SCALE GENOMIC DNA]</scope>
    <source>
        <strain evidence="1 2">CGMCC 1.3604</strain>
    </source>
</reference>
<gene>
    <name evidence="1" type="ORF">AJ85_03460</name>
</gene>
<name>A0A4S4JW28_ALKAL</name>
<dbReference type="EMBL" id="JALP01000386">
    <property type="protein sequence ID" value="THG88447.1"/>
    <property type="molecule type" value="Genomic_DNA"/>
</dbReference>
<evidence type="ECO:0000313" key="1">
    <source>
        <dbReference type="EMBL" id="THG88447.1"/>
    </source>
</evidence>